<keyword evidence="1" id="KW-1133">Transmembrane helix</keyword>
<keyword evidence="1" id="KW-0472">Membrane</keyword>
<reference evidence="2" key="2">
    <citation type="journal article" date="2015" name="Data Brief">
        <title>Shoot transcriptome of the giant reed, Arundo donax.</title>
        <authorList>
            <person name="Barrero R.A."/>
            <person name="Guerrero F.D."/>
            <person name="Moolhuijzen P."/>
            <person name="Goolsby J.A."/>
            <person name="Tidwell J."/>
            <person name="Bellgard S.E."/>
            <person name="Bellgard M.I."/>
        </authorList>
    </citation>
    <scope>NUCLEOTIDE SEQUENCE</scope>
    <source>
        <tissue evidence="2">Shoot tissue taken approximately 20 cm above the soil surface</tissue>
    </source>
</reference>
<reference evidence="2" key="1">
    <citation type="submission" date="2014-09" db="EMBL/GenBank/DDBJ databases">
        <authorList>
            <person name="Magalhaes I.L.F."/>
            <person name="Oliveira U."/>
            <person name="Santos F.R."/>
            <person name="Vidigal T.H.D.A."/>
            <person name="Brescovit A.D."/>
            <person name="Santos A.J."/>
        </authorList>
    </citation>
    <scope>NUCLEOTIDE SEQUENCE</scope>
    <source>
        <tissue evidence="2">Shoot tissue taken approximately 20 cm above the soil surface</tissue>
    </source>
</reference>
<proteinExistence type="predicted"/>
<dbReference type="AlphaFoldDB" id="A0A0A9FQR1"/>
<protein>
    <submittedName>
        <fullName evidence="2">Uncharacterized protein</fullName>
    </submittedName>
</protein>
<keyword evidence="1" id="KW-0812">Transmembrane</keyword>
<organism evidence="2">
    <name type="scientific">Arundo donax</name>
    <name type="common">Giant reed</name>
    <name type="synonym">Donax arundinaceus</name>
    <dbReference type="NCBI Taxonomy" id="35708"/>
    <lineage>
        <taxon>Eukaryota</taxon>
        <taxon>Viridiplantae</taxon>
        <taxon>Streptophyta</taxon>
        <taxon>Embryophyta</taxon>
        <taxon>Tracheophyta</taxon>
        <taxon>Spermatophyta</taxon>
        <taxon>Magnoliopsida</taxon>
        <taxon>Liliopsida</taxon>
        <taxon>Poales</taxon>
        <taxon>Poaceae</taxon>
        <taxon>PACMAD clade</taxon>
        <taxon>Arundinoideae</taxon>
        <taxon>Arundineae</taxon>
        <taxon>Arundo</taxon>
    </lineage>
</organism>
<sequence length="47" mass="5400">MGDHFTSYQNIFKILHVICPCMQFIFPGLPFSLIFPIFPLKLVKADA</sequence>
<evidence type="ECO:0000313" key="2">
    <source>
        <dbReference type="EMBL" id="JAE14612.1"/>
    </source>
</evidence>
<accession>A0A0A9FQR1</accession>
<name>A0A0A9FQR1_ARUDO</name>
<evidence type="ECO:0000256" key="1">
    <source>
        <dbReference type="SAM" id="Phobius"/>
    </source>
</evidence>
<feature type="transmembrane region" description="Helical" evidence="1">
    <location>
        <begin position="12"/>
        <end position="38"/>
    </location>
</feature>
<dbReference type="EMBL" id="GBRH01183284">
    <property type="protein sequence ID" value="JAE14612.1"/>
    <property type="molecule type" value="Transcribed_RNA"/>
</dbReference>